<accession>A0A2H3D054</accession>
<keyword evidence="2" id="KW-1185">Reference proteome</keyword>
<dbReference type="EMBL" id="KZ293671">
    <property type="protein sequence ID" value="PBK88669.1"/>
    <property type="molecule type" value="Genomic_DNA"/>
</dbReference>
<proteinExistence type="predicted"/>
<sequence length="117" mass="13618">MLVEPLRRARLCIFLLRLPPRSLVYLRLHSDAQNHDYPRTRTSFQVTVAGAYSLTLQNWNIDNPRTSLLCYPLHKQGVQSFLPIYILLYAYRRVQSSSCSIIPCPARLPPRVYEDDV</sequence>
<organism evidence="1 2">
    <name type="scientific">Armillaria gallica</name>
    <name type="common">Bulbous honey fungus</name>
    <name type="synonym">Armillaria bulbosa</name>
    <dbReference type="NCBI Taxonomy" id="47427"/>
    <lineage>
        <taxon>Eukaryota</taxon>
        <taxon>Fungi</taxon>
        <taxon>Dikarya</taxon>
        <taxon>Basidiomycota</taxon>
        <taxon>Agaricomycotina</taxon>
        <taxon>Agaricomycetes</taxon>
        <taxon>Agaricomycetidae</taxon>
        <taxon>Agaricales</taxon>
        <taxon>Marasmiineae</taxon>
        <taxon>Physalacriaceae</taxon>
        <taxon>Armillaria</taxon>
    </lineage>
</organism>
<evidence type="ECO:0000313" key="1">
    <source>
        <dbReference type="EMBL" id="PBK88669.1"/>
    </source>
</evidence>
<evidence type="ECO:0000313" key="2">
    <source>
        <dbReference type="Proteomes" id="UP000217790"/>
    </source>
</evidence>
<protein>
    <submittedName>
        <fullName evidence="1">Uncharacterized protein</fullName>
    </submittedName>
</protein>
<dbReference type="Proteomes" id="UP000217790">
    <property type="component" value="Unassembled WGS sequence"/>
</dbReference>
<reference evidence="2" key="1">
    <citation type="journal article" date="2017" name="Nat. Ecol. Evol.">
        <title>Genome expansion and lineage-specific genetic innovations in the forest pathogenic fungi Armillaria.</title>
        <authorList>
            <person name="Sipos G."/>
            <person name="Prasanna A.N."/>
            <person name="Walter M.C."/>
            <person name="O'Connor E."/>
            <person name="Balint B."/>
            <person name="Krizsan K."/>
            <person name="Kiss B."/>
            <person name="Hess J."/>
            <person name="Varga T."/>
            <person name="Slot J."/>
            <person name="Riley R."/>
            <person name="Boka B."/>
            <person name="Rigling D."/>
            <person name="Barry K."/>
            <person name="Lee J."/>
            <person name="Mihaltcheva S."/>
            <person name="LaButti K."/>
            <person name="Lipzen A."/>
            <person name="Waldron R."/>
            <person name="Moloney N.M."/>
            <person name="Sperisen C."/>
            <person name="Kredics L."/>
            <person name="Vagvoelgyi C."/>
            <person name="Patrignani A."/>
            <person name="Fitzpatrick D."/>
            <person name="Nagy I."/>
            <person name="Doyle S."/>
            <person name="Anderson J.B."/>
            <person name="Grigoriev I.V."/>
            <person name="Gueldener U."/>
            <person name="Muensterkoetter M."/>
            <person name="Nagy L.G."/>
        </authorList>
    </citation>
    <scope>NUCLEOTIDE SEQUENCE [LARGE SCALE GENOMIC DNA]</scope>
    <source>
        <strain evidence="2">Ar21-2</strain>
    </source>
</reference>
<gene>
    <name evidence="1" type="ORF">ARMGADRAFT_352524</name>
</gene>
<dbReference type="AlphaFoldDB" id="A0A2H3D054"/>
<name>A0A2H3D054_ARMGA</name>
<dbReference type="InParanoid" id="A0A2H3D054"/>